<feature type="coiled-coil region" evidence="1">
    <location>
        <begin position="138"/>
        <end position="165"/>
    </location>
</feature>
<gene>
    <name evidence="2" type="ORF">RhiirA4_496892</name>
</gene>
<organism evidence="2 3">
    <name type="scientific">Rhizophagus irregularis</name>
    <dbReference type="NCBI Taxonomy" id="588596"/>
    <lineage>
        <taxon>Eukaryota</taxon>
        <taxon>Fungi</taxon>
        <taxon>Fungi incertae sedis</taxon>
        <taxon>Mucoromycota</taxon>
        <taxon>Glomeromycotina</taxon>
        <taxon>Glomeromycetes</taxon>
        <taxon>Glomerales</taxon>
        <taxon>Glomeraceae</taxon>
        <taxon>Rhizophagus</taxon>
    </lineage>
</organism>
<dbReference type="EMBL" id="LLXI01000122">
    <property type="protein sequence ID" value="PKY40907.1"/>
    <property type="molecule type" value="Genomic_DNA"/>
</dbReference>
<protein>
    <submittedName>
        <fullName evidence="2">Uncharacterized protein</fullName>
    </submittedName>
</protein>
<name>A0A2I1G2P6_9GLOM</name>
<reference evidence="2 3" key="1">
    <citation type="submission" date="2015-10" db="EMBL/GenBank/DDBJ databases">
        <title>Genome analyses suggest a sexual origin of heterokaryosis in a supposedly ancient asexual fungus.</title>
        <authorList>
            <person name="Ropars J."/>
            <person name="Sedzielewska K."/>
            <person name="Noel J."/>
            <person name="Charron P."/>
            <person name="Farinelli L."/>
            <person name="Marton T."/>
            <person name="Kruger M."/>
            <person name="Pelin A."/>
            <person name="Brachmann A."/>
            <person name="Corradi N."/>
        </authorList>
    </citation>
    <scope>NUCLEOTIDE SEQUENCE [LARGE SCALE GENOMIC DNA]</scope>
    <source>
        <strain evidence="2 3">A4</strain>
    </source>
</reference>
<comment type="caution">
    <text evidence="2">The sequence shown here is derived from an EMBL/GenBank/DDBJ whole genome shotgun (WGS) entry which is preliminary data.</text>
</comment>
<evidence type="ECO:0000313" key="2">
    <source>
        <dbReference type="EMBL" id="PKY40907.1"/>
    </source>
</evidence>
<keyword evidence="1" id="KW-0175">Coiled coil</keyword>
<keyword evidence="3" id="KW-1185">Reference proteome</keyword>
<accession>A0A2I1G2P6</accession>
<evidence type="ECO:0000256" key="1">
    <source>
        <dbReference type="SAM" id="Coils"/>
    </source>
</evidence>
<evidence type="ECO:0000313" key="3">
    <source>
        <dbReference type="Proteomes" id="UP000234323"/>
    </source>
</evidence>
<sequence>MPLLGKKSDAPPVDVFELVTNDLSANNLQHYLHIYRQKELQLFNFNSVPYLINTDCARNLLVAVLKEYNNKTPEQYFNRIINTIIINEEFDSSKVLVGWCYGHAIRAVRHHIRSKKFTIEEGGSREILAKFAMRVWNSVRVKENIDEIENEIDRWEWLMIQKNLELINKRVLLIKKNRFHDNFGEISLPSIDFESNQNLEDIDLAVYPQNLPLNSDKINNTWTYTIMGDPLLKIYMLPKLFWDVIIIIWDAIIHSVYI</sequence>
<dbReference type="Proteomes" id="UP000234323">
    <property type="component" value="Unassembled WGS sequence"/>
</dbReference>
<dbReference type="AlphaFoldDB" id="A0A2I1G2P6"/>
<dbReference type="VEuPathDB" id="FungiDB:RhiirFUN_009905"/>
<proteinExistence type="predicted"/>